<evidence type="ECO:0000256" key="1">
    <source>
        <dbReference type="SAM" id="MobiDB-lite"/>
    </source>
</evidence>
<dbReference type="EMBL" id="PDCK01000042">
    <property type="protein sequence ID" value="PRQ38320.1"/>
    <property type="molecule type" value="Genomic_DNA"/>
</dbReference>
<dbReference type="Proteomes" id="UP000238479">
    <property type="component" value="Chromosome 4"/>
</dbReference>
<dbReference type="PANTHER" id="PTHR35746:SF1">
    <property type="entry name" value="PENTATRICOPEPTIDE REPEAT (PPR) SUPERFAMILY PROTEIN"/>
    <property type="match status" value="1"/>
</dbReference>
<feature type="region of interest" description="Disordered" evidence="1">
    <location>
        <begin position="118"/>
        <end position="163"/>
    </location>
</feature>
<feature type="region of interest" description="Disordered" evidence="1">
    <location>
        <begin position="984"/>
        <end position="1074"/>
    </location>
</feature>
<feature type="compositionally biased region" description="Basic and acidic residues" evidence="1">
    <location>
        <begin position="1104"/>
        <end position="1113"/>
    </location>
</feature>
<protein>
    <submittedName>
        <fullName evidence="3">Putative transcription factor C2H2 family</fullName>
    </submittedName>
</protein>
<dbReference type="PANTHER" id="PTHR35746">
    <property type="entry name" value="PENTATRICOPEPTIDE REPEAT (PPR) SUPERFAMILY PROTEIN"/>
    <property type="match status" value="1"/>
</dbReference>
<evidence type="ECO:0000313" key="4">
    <source>
        <dbReference type="Proteomes" id="UP000238479"/>
    </source>
</evidence>
<feature type="compositionally biased region" description="Polar residues" evidence="1">
    <location>
        <begin position="1211"/>
        <end position="1223"/>
    </location>
</feature>
<dbReference type="Gramene" id="PRQ38320">
    <property type="protein sequence ID" value="PRQ38320"/>
    <property type="gene ID" value="RchiOBHm_Chr4g0412531"/>
</dbReference>
<proteinExistence type="predicted"/>
<feature type="compositionally biased region" description="Polar residues" evidence="1">
    <location>
        <begin position="987"/>
        <end position="996"/>
    </location>
</feature>
<evidence type="ECO:0000313" key="3">
    <source>
        <dbReference type="EMBL" id="PRQ38320.1"/>
    </source>
</evidence>
<dbReference type="STRING" id="74649.A0A2P6QVX1"/>
<reference evidence="3 4" key="1">
    <citation type="journal article" date="2018" name="Nat. Genet.">
        <title>The Rosa genome provides new insights in the design of modern roses.</title>
        <authorList>
            <person name="Bendahmane M."/>
        </authorList>
    </citation>
    <scope>NUCLEOTIDE SEQUENCE [LARGE SCALE GENOMIC DNA]</scope>
    <source>
        <strain evidence="4">cv. Old Blush</strain>
    </source>
</reference>
<dbReference type="PROSITE" id="PS00028">
    <property type="entry name" value="ZINC_FINGER_C2H2_1"/>
    <property type="match status" value="1"/>
</dbReference>
<feature type="region of interest" description="Disordered" evidence="1">
    <location>
        <begin position="58"/>
        <end position="103"/>
    </location>
</feature>
<feature type="compositionally biased region" description="Basic and acidic residues" evidence="1">
    <location>
        <begin position="560"/>
        <end position="569"/>
    </location>
</feature>
<name>A0A2P6QVX1_ROSCH</name>
<feature type="compositionally biased region" description="Basic and acidic residues" evidence="1">
    <location>
        <begin position="71"/>
        <end position="87"/>
    </location>
</feature>
<feature type="region of interest" description="Disordered" evidence="1">
    <location>
        <begin position="1191"/>
        <end position="1287"/>
    </location>
</feature>
<feature type="region of interest" description="Disordered" evidence="1">
    <location>
        <begin position="1087"/>
        <end position="1119"/>
    </location>
</feature>
<feature type="compositionally biased region" description="Polar residues" evidence="1">
    <location>
        <begin position="1012"/>
        <end position="1030"/>
    </location>
</feature>
<feature type="compositionally biased region" description="Polar residues" evidence="1">
    <location>
        <begin position="1051"/>
        <end position="1074"/>
    </location>
</feature>
<comment type="caution">
    <text evidence="3">The sequence shown here is derived from an EMBL/GenBank/DDBJ whole genome shotgun (WGS) entry which is preliminary data.</text>
</comment>
<feature type="region of interest" description="Disordered" evidence="1">
    <location>
        <begin position="537"/>
        <end position="618"/>
    </location>
</feature>
<feature type="region of interest" description="Disordered" evidence="1">
    <location>
        <begin position="662"/>
        <end position="692"/>
    </location>
</feature>
<feature type="compositionally biased region" description="Polar residues" evidence="1">
    <location>
        <begin position="1087"/>
        <end position="1102"/>
    </location>
</feature>
<feature type="compositionally biased region" description="Polar residues" evidence="1">
    <location>
        <begin position="573"/>
        <end position="586"/>
    </location>
</feature>
<sequence length="1302" mass="139299">MDHQDLRRAHSSGHESHHVCHKCGWPFPNPHPSARHRRAHKKICGTVEGYKVAGAEGSAQLSVSDDEQHSDEDPKTPGPKVVERSVYERGSGGIGQGSIKSDDGVFSDAVQEFSDSGSAAWTGEGLEDAPGSARNVERGAKSDLNAIPFHNDGGTTEDKSNPNKYEMVTDASEDMKKTDVTDSMIESCLTSVDQEAEVTGITATNLDRNISSGTTSISDGRTEESNVLLGDSNGLHPIKYEMVTDASDAIKKTGATDSMIESCLTSVDQDAEVTGITVTNLVRNMILPNKVAGETVEGGSKLEGSNEMTSEYVRDDELVPSEKEHTDGFDMHIPQIDVPPEVESVAHVNTFVDTAEKKVDNTDGIQYLSPDKVIESRNGKEEENANAHVHVLSVPDDIHVVDDPVLMLEDFRNHKGKQLDQVTFLDSLEQFDDKENDVKQPVFNESLNIFQSSHLSGGSVVSSDMHDLEASLEPDLGSSKPMIKSVPVEDEANMSETEIKMFKNQSSDEIGAHADAVMPQIAKTYMVNFAASDAGIGQTTHSVGPENNERDGNCDGTGESGDHSRKVTAEENLVSNPIATVQSAEGQESYEKSNESGQESHNLMRNCDGSGESGDHSRKVTAEENLVANPIATVQSAEGQVSYEKSNESLQVNLAAGDAGIDETTHSVGPVDNEKDGNCDGSGESGDYSRKGPAEVNLVATPIGTVQSADHYENQIYPAANLHKVDDASEYEKGVIEKCNKIGDAGYNENAETSNLCGDDKSKGVAENFSTDPASNLESVSCLSELQVNPVTNLHESGDAAGDCEKDKTEKCDVTGYDGDHERAEKYASSGEEISKRSTEKTFVEDSTTNLESIITLSDSQVHPAGKLPDVDGSADRDEGEIEKFVISGNESMEGSVEENILVKSELTPESSANLTGSKAIVEDAANGSRMELVETSGRDLDSGSNSSKVAGKILSDAQQDVLENEIACNDKILKEFDAGVAAGSDHGQNVESFQKSSEDHGKKEPGFSALDTESSVQSFIASEDSSSQEVHAVASGITSQSLLEEGDNNLVRQQPSSTAIDVDSNSPTDSLEANWGSFSVLSMQSDAETVPHTHSQSSLGENSDLKKSKVECESQYSGKTDMFEAPSFMTLVEPLGGDDQKATGSEILTAVQNPEQPKPASLQTGWFPSMTHVVNESPGRKKNEEIIAKVTNRSTGKQHTPLKNLLGEASSESNGKPLNQKESLAPAPAPQKDDKAAMVSGPVTTTVSSILNPESPTGQAAKKETAKEWNSPARYPSDTKSEKRKVKGRSWAQFVCCASVN</sequence>
<organism evidence="3 4">
    <name type="scientific">Rosa chinensis</name>
    <name type="common">China rose</name>
    <dbReference type="NCBI Taxonomy" id="74649"/>
    <lineage>
        <taxon>Eukaryota</taxon>
        <taxon>Viridiplantae</taxon>
        <taxon>Streptophyta</taxon>
        <taxon>Embryophyta</taxon>
        <taxon>Tracheophyta</taxon>
        <taxon>Spermatophyta</taxon>
        <taxon>Magnoliopsida</taxon>
        <taxon>eudicotyledons</taxon>
        <taxon>Gunneridae</taxon>
        <taxon>Pentapetalae</taxon>
        <taxon>rosids</taxon>
        <taxon>fabids</taxon>
        <taxon>Rosales</taxon>
        <taxon>Rosaceae</taxon>
        <taxon>Rosoideae</taxon>
        <taxon>Rosoideae incertae sedis</taxon>
        <taxon>Rosa</taxon>
    </lineage>
</organism>
<feature type="domain" description="C2H2-type" evidence="2">
    <location>
        <begin position="20"/>
        <end position="40"/>
    </location>
</feature>
<gene>
    <name evidence="3" type="ORF">RchiOBHm_Chr4g0412531</name>
</gene>
<accession>A0A2P6QVX1</accession>
<feature type="compositionally biased region" description="Basic and acidic residues" evidence="1">
    <location>
        <begin position="997"/>
        <end position="1006"/>
    </location>
</feature>
<dbReference type="InterPro" id="IPR013087">
    <property type="entry name" value="Znf_C2H2_type"/>
</dbReference>
<feature type="compositionally biased region" description="Polar residues" evidence="1">
    <location>
        <begin position="1243"/>
        <end position="1259"/>
    </location>
</feature>
<evidence type="ECO:0000259" key="2">
    <source>
        <dbReference type="PROSITE" id="PS00028"/>
    </source>
</evidence>
<keyword evidence="4" id="KW-1185">Reference proteome</keyword>
<dbReference type="OMA" id="KEHTHEV"/>